<organism evidence="2 3">
    <name type="scientific">Thalassomonas viridans</name>
    <dbReference type="NCBI Taxonomy" id="137584"/>
    <lineage>
        <taxon>Bacteria</taxon>
        <taxon>Pseudomonadati</taxon>
        <taxon>Pseudomonadota</taxon>
        <taxon>Gammaproteobacteria</taxon>
        <taxon>Alteromonadales</taxon>
        <taxon>Colwelliaceae</taxon>
        <taxon>Thalassomonas</taxon>
    </lineage>
</organism>
<dbReference type="EMBL" id="CP059733">
    <property type="protein sequence ID" value="WDE05077.1"/>
    <property type="molecule type" value="Genomic_DNA"/>
</dbReference>
<evidence type="ECO:0000313" key="3">
    <source>
        <dbReference type="Proteomes" id="UP000032352"/>
    </source>
</evidence>
<reference evidence="2 3" key="2">
    <citation type="journal article" date="2022" name="Mar. Drugs">
        <title>Bioassay-Guided Fractionation Leads to the Detection of Cholic Acid Generated by the Rare Thalassomonas sp.</title>
        <authorList>
            <person name="Pheiffer F."/>
            <person name="Schneider Y.K."/>
            <person name="Hansen E.H."/>
            <person name="Andersen J.H."/>
            <person name="Isaksson J."/>
            <person name="Busche T."/>
            <person name="R C."/>
            <person name="Kalinowski J."/>
            <person name="Zyl L.V."/>
            <person name="Trindade M."/>
        </authorList>
    </citation>
    <scope>NUCLEOTIDE SEQUENCE [LARGE SCALE GENOMIC DNA]</scope>
    <source>
        <strain evidence="2 3">XOM25</strain>
    </source>
</reference>
<evidence type="ECO:0000256" key="1">
    <source>
        <dbReference type="SAM" id="SignalP"/>
    </source>
</evidence>
<name>A0AAE9Z2K0_9GAMM</name>
<feature type="signal peptide" evidence="1">
    <location>
        <begin position="1"/>
        <end position="21"/>
    </location>
</feature>
<dbReference type="RefSeq" id="WP_044838796.1">
    <property type="nucleotide sequence ID" value="NZ_CP059733.1"/>
</dbReference>
<dbReference type="Proteomes" id="UP000032352">
    <property type="component" value="Chromosome"/>
</dbReference>
<dbReference type="KEGG" id="tvd:SG34_027885"/>
<protein>
    <submittedName>
        <fullName evidence="2">Uncharacterized protein</fullName>
    </submittedName>
</protein>
<gene>
    <name evidence="2" type="ORF">SG34_027885</name>
</gene>
<sequence length="169" mass="18317">MKKRLTLVVVFGLFITSNAFAGSGSAYLPHFFSEYHSSGQKRPVIYLTNITGSAVDVTVTFFKHDGTVLTETDTTDNYNGGIIRGSSNATGYKDYTAPTGTTVVFTIPAGQQSTTYIEIGTINTVHQGYALIEWKQTGNNLVALIAEAAEYDSAKNDRSYHAINNGLPF</sequence>
<keyword evidence="1" id="KW-0732">Signal</keyword>
<proteinExistence type="predicted"/>
<reference evidence="2 3" key="1">
    <citation type="journal article" date="2015" name="Genome Announc.">
        <title>Draft Genome Sequences of Marine Isolates of Thalassomonas viridans and Thalassomonas actiniarum.</title>
        <authorList>
            <person name="Olonade I."/>
            <person name="van Zyl L.J."/>
            <person name="Trindade M."/>
        </authorList>
    </citation>
    <scope>NUCLEOTIDE SEQUENCE [LARGE SCALE GENOMIC DNA]</scope>
    <source>
        <strain evidence="2 3">XOM25</strain>
    </source>
</reference>
<feature type="chain" id="PRO_5041917158" evidence="1">
    <location>
        <begin position="22"/>
        <end position="169"/>
    </location>
</feature>
<keyword evidence="3" id="KW-1185">Reference proteome</keyword>
<accession>A0AAE9Z2K0</accession>
<evidence type="ECO:0000313" key="2">
    <source>
        <dbReference type="EMBL" id="WDE05077.1"/>
    </source>
</evidence>
<dbReference type="AlphaFoldDB" id="A0AAE9Z2K0"/>